<name>A0A179I0A7_CORDF</name>
<reference evidence="1 2" key="1">
    <citation type="submission" date="2016-03" db="EMBL/GenBank/DDBJ databases">
        <title>Fine-scale spatial genetic structure of a fungal parasite of coffee scale insects.</title>
        <authorList>
            <person name="Jackson D."/>
            <person name="Zemenick K.A."/>
            <person name="Malloure B."/>
            <person name="Quandt C.A."/>
            <person name="James T.Y."/>
        </authorList>
    </citation>
    <scope>NUCLEOTIDE SEQUENCE [LARGE SCALE GENOMIC DNA]</scope>
    <source>
        <strain evidence="1 2">UM487</strain>
    </source>
</reference>
<dbReference type="AlphaFoldDB" id="A0A179I0A7"/>
<evidence type="ECO:0000313" key="2">
    <source>
        <dbReference type="Proteomes" id="UP000243081"/>
    </source>
</evidence>
<dbReference type="EMBL" id="LUKN01004339">
    <property type="protein sequence ID" value="OAQ96117.1"/>
    <property type="molecule type" value="Genomic_DNA"/>
</dbReference>
<gene>
    <name evidence="1" type="ORF">LLEC1_05289</name>
</gene>
<keyword evidence="2" id="KW-1185">Reference proteome</keyword>
<organism evidence="1 2">
    <name type="scientific">Cordyceps confragosa</name>
    <name type="common">Lecanicillium lecanii</name>
    <dbReference type="NCBI Taxonomy" id="2714763"/>
    <lineage>
        <taxon>Eukaryota</taxon>
        <taxon>Fungi</taxon>
        <taxon>Dikarya</taxon>
        <taxon>Ascomycota</taxon>
        <taxon>Pezizomycotina</taxon>
        <taxon>Sordariomycetes</taxon>
        <taxon>Hypocreomycetidae</taxon>
        <taxon>Hypocreales</taxon>
        <taxon>Cordycipitaceae</taxon>
        <taxon>Akanthomyces</taxon>
    </lineage>
</organism>
<proteinExistence type="predicted"/>
<protein>
    <recommendedName>
        <fullName evidence="3">F-box domain-containing protein</fullName>
    </recommendedName>
</protein>
<dbReference type="OMA" id="FEWHDTG"/>
<dbReference type="OrthoDB" id="2687876at2759"/>
<comment type="caution">
    <text evidence="1">The sequence shown here is derived from an EMBL/GenBank/DDBJ whole genome shotgun (WGS) entry which is preliminary data.</text>
</comment>
<dbReference type="Proteomes" id="UP000243081">
    <property type="component" value="Unassembled WGS sequence"/>
</dbReference>
<sequence length="314" mass="36030">MAEHYYDPSLSSRFPAKHAERIFEWHDTGTVIDKAGLGKLGIFAFETVQQILVETDMRSLIRLQSVSKNMKRTVDTIREFHAVLRCAPDTIRIMTAAKVDSLLACRDLYNALCRPMCDLCDAPGIYLYLLACHRLCDNCLRTNVRYRPVRPLQATEQFDLPMDVVLSLPMLHVPKYSIPARRLRCSFTIYQQNTTGWRLIDRETARRRRLDDSCGSENDLIKAVADRLHRLDDSGPNNNKKQRLVDLHRTPPIESAYSSSVLFPWYDEKTGQIGLPALCRMCRDPSTGQTPRYMTEGALVAHQLHLGCVRPQWH</sequence>
<evidence type="ECO:0008006" key="3">
    <source>
        <dbReference type="Google" id="ProtNLM"/>
    </source>
</evidence>
<accession>A0A179I0A7</accession>
<evidence type="ECO:0000313" key="1">
    <source>
        <dbReference type="EMBL" id="OAQ96117.1"/>
    </source>
</evidence>